<evidence type="ECO:0000313" key="1">
    <source>
        <dbReference type="EMBL" id="MEK8053052.1"/>
    </source>
</evidence>
<comment type="caution">
    <text evidence="1">The sequence shown here is derived from an EMBL/GenBank/DDBJ whole genome shotgun (WGS) entry which is preliminary data.</text>
</comment>
<evidence type="ECO:0000313" key="2">
    <source>
        <dbReference type="Proteomes" id="UP001365405"/>
    </source>
</evidence>
<dbReference type="EMBL" id="JBBUTH010000010">
    <property type="protein sequence ID" value="MEK8053052.1"/>
    <property type="molecule type" value="Genomic_DNA"/>
</dbReference>
<sequence length="78" mass="8301">MSASLTSGTYPRGAAQHGPLAAVVSSFARWGGLLWRGLTALGAARARQHLLSVAAQYDYTNPALARQLRQSVQSIAYD</sequence>
<organism evidence="1 2">
    <name type="scientific">Pseudaquabacterium inlustre</name>
    <dbReference type="NCBI Taxonomy" id="2984192"/>
    <lineage>
        <taxon>Bacteria</taxon>
        <taxon>Pseudomonadati</taxon>
        <taxon>Pseudomonadota</taxon>
        <taxon>Betaproteobacteria</taxon>
        <taxon>Burkholderiales</taxon>
        <taxon>Sphaerotilaceae</taxon>
        <taxon>Pseudaquabacterium</taxon>
    </lineage>
</organism>
<proteinExistence type="predicted"/>
<protein>
    <submittedName>
        <fullName evidence="1">Uncharacterized protein</fullName>
    </submittedName>
</protein>
<keyword evidence="2" id="KW-1185">Reference proteome</keyword>
<reference evidence="1 2" key="1">
    <citation type="submission" date="2024-04" db="EMBL/GenBank/DDBJ databases">
        <title>Novel species of the genus Ideonella isolated from streams.</title>
        <authorList>
            <person name="Lu H."/>
        </authorList>
    </citation>
    <scope>NUCLEOTIDE SEQUENCE [LARGE SCALE GENOMIC DNA]</scope>
    <source>
        <strain evidence="1 2">DXS22W</strain>
    </source>
</reference>
<gene>
    <name evidence="1" type="ORF">AACH10_22555</name>
</gene>
<dbReference type="Proteomes" id="UP001365405">
    <property type="component" value="Unassembled WGS sequence"/>
</dbReference>
<dbReference type="RefSeq" id="WP_341412785.1">
    <property type="nucleotide sequence ID" value="NZ_JBBUTH010000010.1"/>
</dbReference>
<accession>A0ABU9CMK1</accession>
<name>A0ABU9CMK1_9BURK</name>